<keyword evidence="5" id="KW-0472">Membrane</keyword>
<dbReference type="PANTHER" id="PTHR12300:SF161">
    <property type="entry name" value="RECEPTOR EXPRESSION-ENHANCING PROTEIN"/>
    <property type="match status" value="1"/>
</dbReference>
<evidence type="ECO:0000256" key="4">
    <source>
        <dbReference type="ARBA" id="ARBA00022989"/>
    </source>
</evidence>
<dbReference type="Pfam" id="PF03134">
    <property type="entry name" value="TB2_DP1_HVA22"/>
    <property type="match status" value="1"/>
</dbReference>
<evidence type="ECO:0000256" key="1">
    <source>
        <dbReference type="ARBA" id="ARBA00004141"/>
    </source>
</evidence>
<dbReference type="EMBL" id="CAKAEH010001426">
    <property type="protein sequence ID" value="CAG9536099.1"/>
    <property type="molecule type" value="Genomic_DNA"/>
</dbReference>
<keyword evidence="8" id="KW-1185">Reference proteome</keyword>
<gene>
    <name evidence="7" type="ORF">CJOHNSTONI_LOCUS6056</name>
</gene>
<dbReference type="AlphaFoldDB" id="A0A8J2M6A8"/>
<evidence type="ECO:0000313" key="7">
    <source>
        <dbReference type="EMBL" id="CAG9536099.1"/>
    </source>
</evidence>
<dbReference type="Proteomes" id="UP000746747">
    <property type="component" value="Unassembled WGS sequence"/>
</dbReference>
<evidence type="ECO:0000256" key="2">
    <source>
        <dbReference type="ARBA" id="ARBA00008573"/>
    </source>
</evidence>
<evidence type="ECO:0000313" key="8">
    <source>
        <dbReference type="Proteomes" id="UP000746747"/>
    </source>
</evidence>
<comment type="caution">
    <text evidence="7">The sequence shown here is derived from an EMBL/GenBank/DDBJ whole genome shotgun (WGS) entry which is preliminary data.</text>
</comment>
<protein>
    <recommendedName>
        <fullName evidence="6">Receptor expression-enhancing protein</fullName>
    </recommendedName>
</protein>
<sequence length="87" mass="10490">MEKKLMDKAFLLLLYWMVFASFTFTDYYSERIMRIFPLYWIVKCIYCMYLYLPQTDGLNIMEERVILPALQKFAKNRAGETPQNTLP</sequence>
<reference evidence="7" key="1">
    <citation type="submission" date="2021-09" db="EMBL/GenBank/DDBJ databases">
        <authorList>
            <consortium name="Pathogen Informatics"/>
        </authorList>
    </citation>
    <scope>NUCLEOTIDE SEQUENCE</scope>
</reference>
<evidence type="ECO:0000256" key="3">
    <source>
        <dbReference type="ARBA" id="ARBA00022692"/>
    </source>
</evidence>
<evidence type="ECO:0000256" key="6">
    <source>
        <dbReference type="RuleBase" id="RU362006"/>
    </source>
</evidence>
<keyword evidence="4" id="KW-1133">Transmembrane helix</keyword>
<dbReference type="GO" id="GO:0016020">
    <property type="term" value="C:membrane"/>
    <property type="evidence" value="ECO:0007669"/>
    <property type="project" value="UniProtKB-SubCell"/>
</dbReference>
<keyword evidence="3" id="KW-0812">Transmembrane</keyword>
<dbReference type="OrthoDB" id="10009287at2759"/>
<proteinExistence type="inferred from homology"/>
<accession>A0A8J2M6A8</accession>
<evidence type="ECO:0000256" key="5">
    <source>
        <dbReference type="ARBA" id="ARBA00023136"/>
    </source>
</evidence>
<organism evidence="7 8">
    <name type="scientific">Cercopithifilaria johnstoni</name>
    <dbReference type="NCBI Taxonomy" id="2874296"/>
    <lineage>
        <taxon>Eukaryota</taxon>
        <taxon>Metazoa</taxon>
        <taxon>Ecdysozoa</taxon>
        <taxon>Nematoda</taxon>
        <taxon>Chromadorea</taxon>
        <taxon>Rhabditida</taxon>
        <taxon>Spirurina</taxon>
        <taxon>Spiruromorpha</taxon>
        <taxon>Filarioidea</taxon>
        <taxon>Onchocercidae</taxon>
        <taxon>Cercopithifilaria</taxon>
    </lineage>
</organism>
<name>A0A8J2M6A8_9BILA</name>
<dbReference type="PANTHER" id="PTHR12300">
    <property type="entry name" value="HVA22-LIKE PROTEINS"/>
    <property type="match status" value="1"/>
</dbReference>
<comment type="similarity">
    <text evidence="2 6">Belongs to the DP1 family.</text>
</comment>
<dbReference type="InterPro" id="IPR004345">
    <property type="entry name" value="TB2_DP1_HVA22"/>
</dbReference>
<comment type="subcellular location">
    <subcellularLocation>
        <location evidence="1 6">Membrane</location>
        <topology evidence="1 6">Multi-pass membrane protein</topology>
    </subcellularLocation>
</comment>